<evidence type="ECO:0000256" key="2">
    <source>
        <dbReference type="ARBA" id="ARBA00022490"/>
    </source>
</evidence>
<reference evidence="8" key="1">
    <citation type="journal article" date="2010" name="Stand. Genomic Sci.">
        <title>Complete genome sequence of Syntrophothermus lipocalidus type strain (TGB-C1T).</title>
        <authorList>
            <consortium name="US DOE Joint Genome Institute (JGI-PGF)"/>
            <person name="Djao O."/>
            <person name="Zhang X."/>
            <person name="Lucas S."/>
            <person name="Lapidus A."/>
            <person name="Glavina Del Rio T."/>
            <person name="Nolan M."/>
            <person name="Tice H."/>
            <person name="Cheng J."/>
            <person name="Han C."/>
            <person name="Tapia R."/>
            <person name="Goodwin L."/>
            <person name="Pitluck S."/>
            <person name="Liolios K."/>
            <person name="Ivanova N."/>
            <person name="Mavromatis K."/>
            <person name="Mikhailova N."/>
            <person name="Ovchinnikova G."/>
            <person name="Pati A."/>
            <person name="Brambilla E."/>
            <person name="Chen A."/>
            <person name="Palaniappan K."/>
            <person name="Land M."/>
            <person name="Hauser L."/>
            <person name="Chang Y."/>
            <person name="Jeffries C."/>
            <person name="Rohde M."/>
            <person name="Sikorski J."/>
            <person name="Spring S."/>
            <person name="Goker M."/>
            <person name="Detter J."/>
            <person name="Woyke T."/>
            <person name="Bristow J."/>
            <person name="Eisen J."/>
            <person name="Markowitz V."/>
            <person name="Hugenholtz P."/>
            <person name="Kyrpides N."/>
            <person name="Klenk H."/>
        </authorList>
    </citation>
    <scope>NUCLEOTIDE SEQUENCE [LARGE SCALE GENOMIC DNA]</scope>
    <source>
        <strain evidence="8">DSM 12680 / TGB-C1</strain>
    </source>
</reference>
<dbReference type="SUPFAM" id="SSF55729">
    <property type="entry name" value="Acyl-CoA N-acyltransferases (Nat)"/>
    <property type="match status" value="1"/>
</dbReference>
<proteinExistence type="inferred from homology"/>
<evidence type="ECO:0000256" key="1">
    <source>
        <dbReference type="ARBA" id="ARBA00005395"/>
    </source>
</evidence>
<evidence type="ECO:0000256" key="5">
    <source>
        <dbReference type="RuleBase" id="RU363094"/>
    </source>
</evidence>
<accession>D7CKV9</accession>
<dbReference type="Pfam" id="PF00583">
    <property type="entry name" value="Acetyltransf_1"/>
    <property type="match status" value="1"/>
</dbReference>
<comment type="subcellular location">
    <subcellularLocation>
        <location evidence="5">Cytoplasm</location>
    </subcellularLocation>
</comment>
<comment type="similarity">
    <text evidence="1 5">Belongs to the acetyltransferase family. RimI subfamily.</text>
</comment>
<dbReference type="InterPro" id="IPR006464">
    <property type="entry name" value="AcTrfase_RimI/Ard1"/>
</dbReference>
<comment type="function">
    <text evidence="5">Acetylates the N-terminal alanine of ribosomal protein bS18.</text>
</comment>
<evidence type="ECO:0000256" key="3">
    <source>
        <dbReference type="ARBA" id="ARBA00022679"/>
    </source>
</evidence>
<dbReference type="eggNOG" id="COG0456">
    <property type="taxonomic scope" value="Bacteria"/>
</dbReference>
<dbReference type="KEGG" id="slp:Slip_0560"/>
<sequence>MEIRKMEPEDLDQVMSIEEVSFPTPWSRESYEGEMQNRLAHYIVGDHEGQVVGYAGIWLIIDEGHITNVAVHPDWRGQGVGEILLNALIALAMIRGVQRMTLEVRPSNLPALRLYRKLNFLPIGLRRQYYSDTGEDAIVMEKLLLPDGFV</sequence>
<dbReference type="PROSITE" id="PS51186">
    <property type="entry name" value="GNAT"/>
    <property type="match status" value="1"/>
</dbReference>
<keyword evidence="3" id="KW-0808">Transferase</keyword>
<dbReference type="Gene3D" id="3.40.630.30">
    <property type="match status" value="1"/>
</dbReference>
<dbReference type="InterPro" id="IPR016181">
    <property type="entry name" value="Acyl_CoA_acyltransferase"/>
</dbReference>
<keyword evidence="4" id="KW-0012">Acyltransferase</keyword>
<keyword evidence="2 5" id="KW-0963">Cytoplasm</keyword>
<dbReference type="NCBIfam" id="TIGR01575">
    <property type="entry name" value="rimI"/>
    <property type="match status" value="1"/>
</dbReference>
<dbReference type="GO" id="GO:0005737">
    <property type="term" value="C:cytoplasm"/>
    <property type="evidence" value="ECO:0007669"/>
    <property type="project" value="UniProtKB-SubCell"/>
</dbReference>
<dbReference type="PANTHER" id="PTHR43420:SF44">
    <property type="entry name" value="ACETYLTRANSFERASE YPEA"/>
    <property type="match status" value="1"/>
</dbReference>
<dbReference type="STRING" id="643648.Slip_0560"/>
<reference evidence="7 8" key="2">
    <citation type="journal article" date="2010" name="Stand. Genomic Sci.">
        <title>Complete genome sequence of Syntrophothermus lipocalidus type strain (TGB-C1).</title>
        <authorList>
            <person name="Djao O.D."/>
            <person name="Zhang X."/>
            <person name="Lucas S."/>
            <person name="Lapidus A."/>
            <person name="Del Rio T.G."/>
            <person name="Nolan M."/>
            <person name="Tice H."/>
            <person name="Cheng J.F."/>
            <person name="Han C."/>
            <person name="Tapia R."/>
            <person name="Goodwin L."/>
            <person name="Pitluck S."/>
            <person name="Liolios K."/>
            <person name="Ivanova N."/>
            <person name="Mavromatis K."/>
            <person name="Mikhailova N."/>
            <person name="Ovchinnikova G."/>
            <person name="Pati A."/>
            <person name="Brambilla E."/>
            <person name="Chen A."/>
            <person name="Palaniappan K."/>
            <person name="Land M."/>
            <person name="Hauser L."/>
            <person name="Chang Y.J."/>
            <person name="Jeffries C.D."/>
            <person name="Rohde M."/>
            <person name="Sikorski J."/>
            <person name="Spring S."/>
            <person name="Goker M."/>
            <person name="Detter J.C."/>
            <person name="Woyke T."/>
            <person name="Bristow J."/>
            <person name="Eisen J.A."/>
            <person name="Markowitz V."/>
            <person name="Hugenholtz P."/>
            <person name="Kyrpides N.C."/>
            <person name="Klenk H.P."/>
        </authorList>
    </citation>
    <scope>NUCLEOTIDE SEQUENCE [LARGE SCALE GENOMIC DNA]</scope>
    <source>
        <strain evidence="8">DSM 12680 / TGB-C1</strain>
    </source>
</reference>
<protein>
    <recommendedName>
        <fullName evidence="5">[Ribosomal protein bS18]-alanine N-acetyltransferase</fullName>
        <ecNumber evidence="5">2.3.1.266</ecNumber>
    </recommendedName>
</protein>
<dbReference type="HOGENOM" id="CLU_013985_23_3_9"/>
<dbReference type="GO" id="GO:0008999">
    <property type="term" value="F:protein-N-terminal-alanine acetyltransferase activity"/>
    <property type="evidence" value="ECO:0007669"/>
    <property type="project" value="UniProtKB-EC"/>
</dbReference>
<dbReference type="EC" id="2.3.1.266" evidence="5"/>
<dbReference type="AlphaFoldDB" id="D7CKV9"/>
<dbReference type="Proteomes" id="UP000000378">
    <property type="component" value="Chromosome"/>
</dbReference>
<dbReference type="InterPro" id="IPR050680">
    <property type="entry name" value="YpeA/RimI_acetyltransf"/>
</dbReference>
<gene>
    <name evidence="7" type="ordered locus">Slip_0560</name>
</gene>
<dbReference type="RefSeq" id="WP_013174746.1">
    <property type="nucleotide sequence ID" value="NC_014220.1"/>
</dbReference>
<feature type="domain" description="N-acetyltransferase" evidence="6">
    <location>
        <begin position="1"/>
        <end position="145"/>
    </location>
</feature>
<evidence type="ECO:0000313" key="7">
    <source>
        <dbReference type="EMBL" id="ADI01344.1"/>
    </source>
</evidence>
<name>D7CKV9_SYNLT</name>
<evidence type="ECO:0000259" key="6">
    <source>
        <dbReference type="PROSITE" id="PS51186"/>
    </source>
</evidence>
<dbReference type="InterPro" id="IPR000182">
    <property type="entry name" value="GNAT_dom"/>
</dbReference>
<evidence type="ECO:0000313" key="8">
    <source>
        <dbReference type="Proteomes" id="UP000000378"/>
    </source>
</evidence>
<keyword evidence="8" id="KW-1185">Reference proteome</keyword>
<comment type="catalytic activity">
    <reaction evidence="5">
        <text>N-terminal L-alanyl-[ribosomal protein bS18] + acetyl-CoA = N-terminal N(alpha)-acetyl-L-alanyl-[ribosomal protein bS18] + CoA + H(+)</text>
        <dbReference type="Rhea" id="RHEA:43756"/>
        <dbReference type="Rhea" id="RHEA-COMP:10676"/>
        <dbReference type="Rhea" id="RHEA-COMP:10677"/>
        <dbReference type="ChEBI" id="CHEBI:15378"/>
        <dbReference type="ChEBI" id="CHEBI:57287"/>
        <dbReference type="ChEBI" id="CHEBI:57288"/>
        <dbReference type="ChEBI" id="CHEBI:64718"/>
        <dbReference type="ChEBI" id="CHEBI:83683"/>
        <dbReference type="EC" id="2.3.1.266"/>
    </reaction>
</comment>
<dbReference type="PANTHER" id="PTHR43420">
    <property type="entry name" value="ACETYLTRANSFERASE"/>
    <property type="match status" value="1"/>
</dbReference>
<dbReference type="CDD" id="cd04301">
    <property type="entry name" value="NAT_SF"/>
    <property type="match status" value="1"/>
</dbReference>
<evidence type="ECO:0000256" key="4">
    <source>
        <dbReference type="ARBA" id="ARBA00023315"/>
    </source>
</evidence>
<organism evidence="7 8">
    <name type="scientific">Syntrophothermus lipocalidus (strain DSM 12680 / TGB-C1)</name>
    <dbReference type="NCBI Taxonomy" id="643648"/>
    <lineage>
        <taxon>Bacteria</taxon>
        <taxon>Bacillati</taxon>
        <taxon>Bacillota</taxon>
        <taxon>Clostridia</taxon>
        <taxon>Eubacteriales</taxon>
        <taxon>Syntrophomonadaceae</taxon>
        <taxon>Syntrophothermus</taxon>
    </lineage>
</organism>
<dbReference type="EMBL" id="CP002048">
    <property type="protein sequence ID" value="ADI01344.1"/>
    <property type="molecule type" value="Genomic_DNA"/>
</dbReference>